<keyword evidence="3" id="KW-0687">Ribonucleoprotein</keyword>
<keyword evidence="8" id="KW-1185">Reference proteome</keyword>
<protein>
    <recommendedName>
        <fullName evidence="4">Small ribosomal subunit protein uS8</fullName>
    </recommendedName>
    <alternativeName>
        <fullName evidence="5">30S ribosomal protein S8</fullName>
    </alternativeName>
</protein>
<dbReference type="GO" id="GO:0003735">
    <property type="term" value="F:structural constituent of ribosome"/>
    <property type="evidence" value="ECO:0007669"/>
    <property type="project" value="InterPro"/>
</dbReference>
<evidence type="ECO:0000256" key="3">
    <source>
        <dbReference type="ARBA" id="ARBA00023274"/>
    </source>
</evidence>
<dbReference type="EMBL" id="JARGYU010000001">
    <property type="protein sequence ID" value="MDZ5760872.1"/>
    <property type="molecule type" value="Genomic_DNA"/>
</dbReference>
<comment type="caution">
    <text evidence="7">The sequence shown here is derived from an EMBL/GenBank/DDBJ whole genome shotgun (WGS) entry which is preliminary data.</text>
</comment>
<evidence type="ECO:0000256" key="4">
    <source>
        <dbReference type="ARBA" id="ARBA00035258"/>
    </source>
</evidence>
<dbReference type="InterPro" id="IPR035987">
    <property type="entry name" value="Ribosomal_uS8_sf"/>
</dbReference>
<sequence length="133" mass="15248">MSFLGICNIVSSIKNACMVMKNEVILKDTKVIRDILFILKEEGYIKDYERALDDSNPNKKIIIVSLKYYNNRSVITEIKMISTPSRHVYSKFKDLFKYKKIMGVVLVSTNKGIKTLEKSINMNLGGKLICSIF</sequence>
<dbReference type="Pfam" id="PF00410">
    <property type="entry name" value="Ribosomal_S8"/>
    <property type="match status" value="1"/>
</dbReference>
<dbReference type="GO" id="GO:1990904">
    <property type="term" value="C:ribonucleoprotein complex"/>
    <property type="evidence" value="ECO:0007669"/>
    <property type="project" value="UniProtKB-KW"/>
</dbReference>
<dbReference type="Gene3D" id="3.30.1490.10">
    <property type="match status" value="1"/>
</dbReference>
<dbReference type="GO" id="GO:0005840">
    <property type="term" value="C:ribosome"/>
    <property type="evidence" value="ECO:0007669"/>
    <property type="project" value="UniProtKB-KW"/>
</dbReference>
<dbReference type="SUPFAM" id="SSF56047">
    <property type="entry name" value="Ribosomal protein S8"/>
    <property type="match status" value="1"/>
</dbReference>
<keyword evidence="2 7" id="KW-0689">Ribosomal protein</keyword>
<accession>A0AAE4VJC4</accession>
<organism evidence="7 8">
    <name type="scientific">Lyticum sinuosum</name>
    <dbReference type="NCBI Taxonomy" id="1332059"/>
    <lineage>
        <taxon>Bacteria</taxon>
        <taxon>Pseudomonadati</taxon>
        <taxon>Pseudomonadota</taxon>
        <taxon>Alphaproteobacteria</taxon>
        <taxon>Rickettsiales</taxon>
        <taxon>Lyticum</taxon>
    </lineage>
</organism>
<proteinExistence type="inferred from homology"/>
<gene>
    <name evidence="7" type="ORF">Lyticum_00024</name>
</gene>
<dbReference type="InterPro" id="IPR000630">
    <property type="entry name" value="Ribosomal_uS8"/>
</dbReference>
<evidence type="ECO:0000313" key="8">
    <source>
        <dbReference type="Proteomes" id="UP001289135"/>
    </source>
</evidence>
<name>A0AAE4VJC4_9RICK</name>
<evidence type="ECO:0000256" key="2">
    <source>
        <dbReference type="ARBA" id="ARBA00022980"/>
    </source>
</evidence>
<dbReference type="PANTHER" id="PTHR11758">
    <property type="entry name" value="40S RIBOSOMAL PROTEIN S15A"/>
    <property type="match status" value="1"/>
</dbReference>
<dbReference type="RefSeq" id="WP_322498312.1">
    <property type="nucleotide sequence ID" value="NZ_JARGYU010000001.1"/>
</dbReference>
<reference evidence="7" key="1">
    <citation type="submission" date="2023-02" db="EMBL/GenBank/DDBJ databases">
        <title>Host association and intracellularity evolved multiple times independently in the Rickettsiales.</title>
        <authorList>
            <person name="Castelli M."/>
            <person name="Nardi T."/>
            <person name="Gammuto L."/>
            <person name="Bellinzona G."/>
            <person name="Sabaneyeva E."/>
            <person name="Potekhin A."/>
            <person name="Serra V."/>
            <person name="Petroni G."/>
            <person name="Sassera D."/>
        </authorList>
    </citation>
    <scope>NUCLEOTIDE SEQUENCE</scope>
    <source>
        <strain evidence="7">USBL-36I1</strain>
    </source>
</reference>
<evidence type="ECO:0000313" key="7">
    <source>
        <dbReference type="EMBL" id="MDZ5760872.1"/>
    </source>
</evidence>
<dbReference type="AlphaFoldDB" id="A0AAE4VJC4"/>
<evidence type="ECO:0000256" key="6">
    <source>
        <dbReference type="ARBA" id="ARBA00046740"/>
    </source>
</evidence>
<evidence type="ECO:0000256" key="5">
    <source>
        <dbReference type="ARBA" id="ARBA00035525"/>
    </source>
</evidence>
<dbReference type="GO" id="GO:0006412">
    <property type="term" value="P:translation"/>
    <property type="evidence" value="ECO:0007669"/>
    <property type="project" value="InterPro"/>
</dbReference>
<evidence type="ECO:0000256" key="1">
    <source>
        <dbReference type="ARBA" id="ARBA00006471"/>
    </source>
</evidence>
<comment type="similarity">
    <text evidence="1">Belongs to the universal ribosomal protein uS8 family.</text>
</comment>
<dbReference type="Gene3D" id="3.30.1370.30">
    <property type="match status" value="1"/>
</dbReference>
<dbReference type="Proteomes" id="UP001289135">
    <property type="component" value="Unassembled WGS sequence"/>
</dbReference>
<comment type="subunit">
    <text evidence="6">Part of the 30S ribosomal subunit. Contacts proteins S5 and S12.</text>
</comment>